<accession>A0A8S5SHK6</accession>
<organism evidence="1">
    <name type="scientific">Myoviridae sp. ctuIn11</name>
    <dbReference type="NCBI Taxonomy" id="2827715"/>
    <lineage>
        <taxon>Viruses</taxon>
        <taxon>Duplodnaviria</taxon>
        <taxon>Heunggongvirae</taxon>
        <taxon>Uroviricota</taxon>
        <taxon>Caudoviricetes</taxon>
    </lineage>
</organism>
<sequence>MLALVLAIDEKPLKNQGFCGSVAVFESPLGHQKEKARNPLGLRVFLCFSMLPGLSGIAKY</sequence>
<evidence type="ECO:0000313" key="1">
    <source>
        <dbReference type="EMBL" id="DAF50497.1"/>
    </source>
</evidence>
<dbReference type="EMBL" id="BK032596">
    <property type="protein sequence ID" value="DAF50497.1"/>
    <property type="molecule type" value="Genomic_DNA"/>
</dbReference>
<proteinExistence type="predicted"/>
<name>A0A8S5SHK6_9CAUD</name>
<reference evidence="1" key="1">
    <citation type="journal article" date="2021" name="Proc. Natl. Acad. Sci. U.S.A.">
        <title>A Catalog of Tens of Thousands of Viruses from Human Metagenomes Reveals Hidden Associations with Chronic Diseases.</title>
        <authorList>
            <person name="Tisza M.J."/>
            <person name="Buck C.B."/>
        </authorList>
    </citation>
    <scope>NUCLEOTIDE SEQUENCE</scope>
    <source>
        <strain evidence="1">CtuIn11</strain>
    </source>
</reference>
<protein>
    <submittedName>
        <fullName evidence="1">Uncharacterized protein</fullName>
    </submittedName>
</protein>